<dbReference type="PRINTS" id="PR00455">
    <property type="entry name" value="HTHTETR"/>
</dbReference>
<evidence type="ECO:0000256" key="1">
    <source>
        <dbReference type="ARBA" id="ARBA00023125"/>
    </source>
</evidence>
<name>A0ABX9LXS6_9LACO</name>
<dbReference type="InterPro" id="IPR036271">
    <property type="entry name" value="Tet_transcr_reg_TetR-rel_C_sf"/>
</dbReference>
<keyword evidence="5" id="KW-1185">Reference proteome</keyword>
<dbReference type="InterPro" id="IPR050624">
    <property type="entry name" value="HTH-type_Tx_Regulator"/>
</dbReference>
<dbReference type="Proteomes" id="UP000283380">
    <property type="component" value="Unassembled WGS sequence"/>
</dbReference>
<evidence type="ECO:0000256" key="2">
    <source>
        <dbReference type="PROSITE-ProRule" id="PRU00335"/>
    </source>
</evidence>
<feature type="DNA-binding region" description="H-T-H motif" evidence="2">
    <location>
        <begin position="26"/>
        <end position="45"/>
    </location>
</feature>
<dbReference type="InterPro" id="IPR001647">
    <property type="entry name" value="HTH_TetR"/>
</dbReference>
<organism evidence="4 5">
    <name type="scientific">Lactobacillus bombicola</name>
    <dbReference type="NCBI Taxonomy" id="1505723"/>
    <lineage>
        <taxon>Bacteria</taxon>
        <taxon>Bacillati</taxon>
        <taxon>Bacillota</taxon>
        <taxon>Bacilli</taxon>
        <taxon>Lactobacillales</taxon>
        <taxon>Lactobacillaceae</taxon>
        <taxon>Lactobacillus</taxon>
    </lineage>
</organism>
<accession>A0ABX9LXS6</accession>
<feature type="domain" description="HTH tetR-type" evidence="3">
    <location>
        <begin position="3"/>
        <end position="63"/>
    </location>
</feature>
<dbReference type="EMBL" id="QOCU01000001">
    <property type="protein sequence ID" value="RHW53618.1"/>
    <property type="molecule type" value="Genomic_DNA"/>
</dbReference>
<dbReference type="SUPFAM" id="SSF48498">
    <property type="entry name" value="Tetracyclin repressor-like, C-terminal domain"/>
    <property type="match status" value="1"/>
</dbReference>
<evidence type="ECO:0000259" key="3">
    <source>
        <dbReference type="PROSITE" id="PS50977"/>
    </source>
</evidence>
<comment type="caution">
    <text evidence="4">The sequence shown here is derived from an EMBL/GenBank/DDBJ whole genome shotgun (WGS) entry which is preliminary data.</text>
</comment>
<gene>
    <name evidence="4" type="ORF">DS834_01425</name>
</gene>
<keyword evidence="1 2" id="KW-0238">DNA-binding</keyword>
<evidence type="ECO:0000313" key="5">
    <source>
        <dbReference type="Proteomes" id="UP000283380"/>
    </source>
</evidence>
<dbReference type="PANTHER" id="PTHR43479">
    <property type="entry name" value="ACREF/ENVCD OPERON REPRESSOR-RELATED"/>
    <property type="match status" value="1"/>
</dbReference>
<dbReference type="PANTHER" id="PTHR43479:SF11">
    <property type="entry name" value="ACREF_ENVCD OPERON REPRESSOR-RELATED"/>
    <property type="match status" value="1"/>
</dbReference>
<dbReference type="RefSeq" id="WP_118896900.1">
    <property type="nucleotide sequence ID" value="NZ_QOCT01000010.1"/>
</dbReference>
<dbReference type="InterPro" id="IPR009057">
    <property type="entry name" value="Homeodomain-like_sf"/>
</dbReference>
<reference evidence="4 5" key="1">
    <citation type="submission" date="2018-07" db="EMBL/GenBank/DDBJ databases">
        <title>Genome sequences of six Lactobacillus spp. isolated from bumble bee guts.</title>
        <authorList>
            <person name="Motta E.V.S."/>
            <person name="Moran N.A."/>
        </authorList>
    </citation>
    <scope>NUCLEOTIDE SEQUENCE [LARGE SCALE GENOMIC DNA]</scope>
    <source>
        <strain evidence="4 5">BI-4G</strain>
    </source>
</reference>
<dbReference type="Pfam" id="PF00440">
    <property type="entry name" value="TetR_N"/>
    <property type="match status" value="1"/>
</dbReference>
<dbReference type="PROSITE" id="PS50977">
    <property type="entry name" value="HTH_TETR_2"/>
    <property type="match status" value="1"/>
</dbReference>
<protein>
    <submittedName>
        <fullName evidence="4">TetR/AcrR family transcriptional regulator</fullName>
    </submittedName>
</protein>
<sequence>MTNNVEQRILLAFSQLLVSYGYQGTTTKKIAHTAGVNESTVFRHFKDKRHILLKLVTNYSNDIQTVSNKYKLVGNLEQDLMNFAIIYQNFVNQHLAIFLTSIREAQSLPELDQIFKDLLTMIKEIMMNKMQQMQQTGEISPQIDIKIEIENLILLNIGQGIMQHSFSSTVFKIPPRIFVQDNIRAYAQHLKP</sequence>
<proteinExistence type="predicted"/>
<dbReference type="SUPFAM" id="SSF46689">
    <property type="entry name" value="Homeodomain-like"/>
    <property type="match status" value="1"/>
</dbReference>
<dbReference type="Gene3D" id="1.10.357.10">
    <property type="entry name" value="Tetracycline Repressor, domain 2"/>
    <property type="match status" value="1"/>
</dbReference>
<evidence type="ECO:0000313" key="4">
    <source>
        <dbReference type="EMBL" id="RHW53618.1"/>
    </source>
</evidence>